<evidence type="ECO:0000313" key="3">
    <source>
        <dbReference type="Proteomes" id="UP001238450"/>
    </source>
</evidence>
<keyword evidence="3" id="KW-1185">Reference proteome</keyword>
<proteinExistence type="predicted"/>
<dbReference type="EMBL" id="JAUSUV010000006">
    <property type="protein sequence ID" value="MDQ0417308.1"/>
    <property type="molecule type" value="Genomic_DNA"/>
</dbReference>
<accession>A0AAJ1WSF2</accession>
<evidence type="ECO:0000256" key="1">
    <source>
        <dbReference type="SAM" id="MobiDB-lite"/>
    </source>
</evidence>
<comment type="caution">
    <text evidence="2">The sequence shown here is derived from an EMBL/GenBank/DDBJ whole genome shotgun (WGS) entry which is preliminary data.</text>
</comment>
<feature type="region of interest" description="Disordered" evidence="1">
    <location>
        <begin position="265"/>
        <end position="284"/>
    </location>
</feature>
<protein>
    <recommendedName>
        <fullName evidence="4">Collagen triple helix repeat-containing protein</fullName>
    </recommendedName>
</protein>
<sequence>MSQSNIPNITPTISITRDDAVNLLLSSIALEELGLSHIINAEGEKLQYILGTLPGISAPQVASISDLLLINSSVRDTIREVAKKEWILQEKLETVLEATTSIGPQGPQGPVGATGTVPTGTIPTGTALFRVLGNSGADGIAQMAVGDDLNFISTTLNVDVVPGSANVSFEVPTGASGPFVDIIISIIENLGLTGITGVTGAIGPTGPTGASGFAGATGDIGPTGPSGFAGATGDIGPTGPTGASGFAGATGDIGPTGPTGASGFAGATGDIGPTGPTGASGFAG</sequence>
<name>A0AAJ1WSF2_9BACL</name>
<dbReference type="Proteomes" id="UP001238450">
    <property type="component" value="Unassembled WGS sequence"/>
</dbReference>
<feature type="non-terminal residue" evidence="2">
    <location>
        <position position="284"/>
    </location>
</feature>
<dbReference type="Pfam" id="PF26595">
    <property type="entry name" value="A_ENA"/>
    <property type="match status" value="1"/>
</dbReference>
<dbReference type="PANTHER" id="PTHR24637:SF422">
    <property type="entry name" value="COLLAGEN IV NC1 DOMAIN-CONTAINING PROTEIN"/>
    <property type="match status" value="1"/>
</dbReference>
<gene>
    <name evidence="2" type="ORF">J2Z48_001481</name>
</gene>
<evidence type="ECO:0008006" key="4">
    <source>
        <dbReference type="Google" id="ProtNLM"/>
    </source>
</evidence>
<dbReference type="InterPro" id="IPR058705">
    <property type="entry name" value="A_ENA"/>
</dbReference>
<evidence type="ECO:0000313" key="2">
    <source>
        <dbReference type="EMBL" id="MDQ0417308.1"/>
    </source>
</evidence>
<dbReference type="Pfam" id="PF01391">
    <property type="entry name" value="Collagen"/>
    <property type="match status" value="1"/>
</dbReference>
<organism evidence="2 3">
    <name type="scientific">Croceifilum oryzae</name>
    <dbReference type="NCBI Taxonomy" id="1553429"/>
    <lineage>
        <taxon>Bacteria</taxon>
        <taxon>Bacillati</taxon>
        <taxon>Bacillota</taxon>
        <taxon>Bacilli</taxon>
        <taxon>Bacillales</taxon>
        <taxon>Thermoactinomycetaceae</taxon>
        <taxon>Croceifilum</taxon>
    </lineage>
</organism>
<dbReference type="InterPro" id="IPR008160">
    <property type="entry name" value="Collagen"/>
</dbReference>
<reference evidence="2 3" key="1">
    <citation type="submission" date="2023-07" db="EMBL/GenBank/DDBJ databases">
        <title>Genomic Encyclopedia of Type Strains, Phase IV (KMG-IV): sequencing the most valuable type-strain genomes for metagenomic binning, comparative biology and taxonomic classification.</title>
        <authorList>
            <person name="Goeker M."/>
        </authorList>
    </citation>
    <scope>NUCLEOTIDE SEQUENCE [LARGE SCALE GENOMIC DNA]</scope>
    <source>
        <strain evidence="2 3">DSM 46876</strain>
    </source>
</reference>
<dbReference type="PANTHER" id="PTHR24637">
    <property type="entry name" value="COLLAGEN"/>
    <property type="match status" value="1"/>
</dbReference>
<dbReference type="AlphaFoldDB" id="A0AAJ1WSF2"/>